<dbReference type="eggNOG" id="ENOG502ZT6N">
    <property type="taxonomic scope" value="Bacteria"/>
</dbReference>
<keyword evidence="2" id="KW-1185">Reference proteome</keyword>
<reference evidence="1 2" key="1">
    <citation type="journal article" date="2012" name="FEBS Lett.">
        <title>Anammox organism KSU-1 expresses a NirK-type copper-containing nitrite reductase instead of a NirS-type with cytochrome cd1.</title>
        <authorList>
            <person name="Hira D."/>
            <person name="Toh H."/>
            <person name="Migita C.T."/>
            <person name="Okubo H."/>
            <person name="Nishiyama T."/>
            <person name="Hattori M."/>
            <person name="Furukawa K."/>
            <person name="Fujii T."/>
        </authorList>
    </citation>
    <scope>NUCLEOTIDE SEQUENCE [LARGE SCALE GENOMIC DNA]</scope>
</reference>
<sequence length="170" mass="20604">MNLSWWKETVDKLWEWKAIRSQRPPNTKKEIFERGSERLLRINEIYKQIHINNNREPTIRDVSWEDIKELFRLMRDIKNTKSPVFASKLGHFLLPRVFLIIDNEATNVFNYEDLWRKLKLAWQEFNEKENAIKILTDVIKKYNAISLHPDYPFETKILELCMIGYKHITL</sequence>
<evidence type="ECO:0000313" key="2">
    <source>
        <dbReference type="Proteomes" id="UP000002985"/>
    </source>
</evidence>
<accession>I3IL09</accession>
<proteinExistence type="predicted"/>
<dbReference type="STRING" id="247490.KSU1_C0808"/>
<gene>
    <name evidence="1" type="ORF">KSU1_C0808</name>
</gene>
<dbReference type="AlphaFoldDB" id="I3IL09"/>
<comment type="caution">
    <text evidence="1">The sequence shown here is derived from an EMBL/GenBank/DDBJ whole genome shotgun (WGS) entry which is preliminary data.</text>
</comment>
<dbReference type="OrthoDB" id="3371529at2"/>
<dbReference type="Proteomes" id="UP000002985">
    <property type="component" value="Unassembled WGS sequence"/>
</dbReference>
<evidence type="ECO:0000313" key="1">
    <source>
        <dbReference type="EMBL" id="GAB62404.1"/>
    </source>
</evidence>
<name>I3IL09_9BACT</name>
<dbReference type="EMBL" id="BAFH01000003">
    <property type="protein sequence ID" value="GAB62404.1"/>
    <property type="molecule type" value="Genomic_DNA"/>
</dbReference>
<organism evidence="1 2">
    <name type="scientific">Candidatus Jettenia caeni</name>
    <dbReference type="NCBI Taxonomy" id="247490"/>
    <lineage>
        <taxon>Bacteria</taxon>
        <taxon>Pseudomonadati</taxon>
        <taxon>Planctomycetota</taxon>
        <taxon>Candidatus Brocadiia</taxon>
        <taxon>Candidatus Brocadiales</taxon>
        <taxon>Candidatus Brocadiaceae</taxon>
        <taxon>Candidatus Jettenia</taxon>
    </lineage>
</organism>
<protein>
    <submittedName>
        <fullName evidence="1">Uncharacterized protein</fullName>
    </submittedName>
</protein>